<dbReference type="PROSITE" id="PS00086">
    <property type="entry name" value="CYTOCHROME_P450"/>
    <property type="match status" value="1"/>
</dbReference>
<name>A0ABW3TBZ6_9RHOB</name>
<keyword evidence="7 8" id="KW-0503">Monooxygenase</keyword>
<gene>
    <name evidence="9" type="ORF">ACFQ3C_08445</name>
</gene>
<reference evidence="10" key="1">
    <citation type="journal article" date="2019" name="Int. J. Syst. Evol. Microbiol.">
        <title>The Global Catalogue of Microorganisms (GCM) 10K type strain sequencing project: providing services to taxonomists for standard genome sequencing and annotation.</title>
        <authorList>
            <consortium name="The Broad Institute Genomics Platform"/>
            <consortium name="The Broad Institute Genome Sequencing Center for Infectious Disease"/>
            <person name="Wu L."/>
            <person name="Ma J."/>
        </authorList>
    </citation>
    <scope>NUCLEOTIDE SEQUENCE [LARGE SCALE GENOMIC DNA]</scope>
    <source>
        <strain evidence="10">CCUG 55328</strain>
    </source>
</reference>
<evidence type="ECO:0000256" key="4">
    <source>
        <dbReference type="ARBA" id="ARBA00022723"/>
    </source>
</evidence>
<evidence type="ECO:0000256" key="8">
    <source>
        <dbReference type="RuleBase" id="RU000461"/>
    </source>
</evidence>
<proteinExistence type="inferred from homology"/>
<dbReference type="InterPro" id="IPR002403">
    <property type="entry name" value="Cyt_P450_E_grp-IV"/>
</dbReference>
<organism evidence="9 10">
    <name type="scientific">Seohaeicola saemankumensis</name>
    <dbReference type="NCBI Taxonomy" id="481181"/>
    <lineage>
        <taxon>Bacteria</taxon>
        <taxon>Pseudomonadati</taxon>
        <taxon>Pseudomonadota</taxon>
        <taxon>Alphaproteobacteria</taxon>
        <taxon>Rhodobacterales</taxon>
        <taxon>Roseobacteraceae</taxon>
        <taxon>Seohaeicola</taxon>
    </lineage>
</organism>
<keyword evidence="6 8" id="KW-0408">Iron</keyword>
<dbReference type="EMBL" id="JBHTKR010000003">
    <property type="protein sequence ID" value="MFD1194699.1"/>
    <property type="molecule type" value="Genomic_DNA"/>
</dbReference>
<dbReference type="Gene3D" id="1.10.630.10">
    <property type="entry name" value="Cytochrome P450"/>
    <property type="match status" value="1"/>
</dbReference>
<dbReference type="InterPro" id="IPR036396">
    <property type="entry name" value="Cyt_P450_sf"/>
</dbReference>
<keyword evidence="5 8" id="KW-0560">Oxidoreductase</keyword>
<dbReference type="Pfam" id="PF00067">
    <property type="entry name" value="p450"/>
    <property type="match status" value="1"/>
</dbReference>
<keyword evidence="3 8" id="KW-0349">Heme</keyword>
<keyword evidence="4 8" id="KW-0479">Metal-binding</keyword>
<comment type="cofactor">
    <cofactor evidence="1">
        <name>heme</name>
        <dbReference type="ChEBI" id="CHEBI:30413"/>
    </cofactor>
</comment>
<dbReference type="SUPFAM" id="SSF48264">
    <property type="entry name" value="Cytochrome P450"/>
    <property type="match status" value="1"/>
</dbReference>
<evidence type="ECO:0000256" key="1">
    <source>
        <dbReference type="ARBA" id="ARBA00001971"/>
    </source>
</evidence>
<dbReference type="PANTHER" id="PTHR24286">
    <property type="entry name" value="CYTOCHROME P450 26"/>
    <property type="match status" value="1"/>
</dbReference>
<accession>A0ABW3TBZ6</accession>
<evidence type="ECO:0000256" key="7">
    <source>
        <dbReference type="ARBA" id="ARBA00023033"/>
    </source>
</evidence>
<dbReference type="Proteomes" id="UP001597151">
    <property type="component" value="Unassembled WGS sequence"/>
</dbReference>
<dbReference type="PRINTS" id="PR00385">
    <property type="entry name" value="P450"/>
</dbReference>
<dbReference type="RefSeq" id="WP_380790507.1">
    <property type="nucleotide sequence ID" value="NZ_JBHTKR010000003.1"/>
</dbReference>
<dbReference type="PANTHER" id="PTHR24286:SF24">
    <property type="entry name" value="LANOSTEROL 14-ALPHA DEMETHYLASE"/>
    <property type="match status" value="1"/>
</dbReference>
<dbReference type="InterPro" id="IPR001128">
    <property type="entry name" value="Cyt_P450"/>
</dbReference>
<evidence type="ECO:0000256" key="6">
    <source>
        <dbReference type="ARBA" id="ARBA00023004"/>
    </source>
</evidence>
<comment type="similarity">
    <text evidence="2 8">Belongs to the cytochrome P450 family.</text>
</comment>
<evidence type="ECO:0000313" key="10">
    <source>
        <dbReference type="Proteomes" id="UP001597151"/>
    </source>
</evidence>
<dbReference type="PRINTS" id="PR00465">
    <property type="entry name" value="EP450IV"/>
</dbReference>
<sequence>MVSEAALSHIPGPPAPPIVGHTLRIVRDSYGLQQTSIARYGSVYKVKLLGTWRVNLCGADALEMVLLDQHQNFSSKVGWDALKRLFPGGLMLQDFAEHRQNRRIMQAAFRAPALRDYTHRMADAMQSLVAEWPVGKEFLFYDAIKDLTLRLGCSVFMGLPPDGDLARKLNRAFINEIRAALSVIRYPVPFTPMWHGVRGRAFLRDTFRSLIAERRAAPGEDFFSQMCLAKDEDGKGWSEDEILDQFNFLMMAAHDTTSTALSTMIWALGAHPEWQDILAAEVAQIGDGPLDNDALALMTQTEQVFKEALRLVPPVPFIPRYAIEGFTWKGFDIPAGTAITLNPGITMLSPEFFTDPERFDPSRFSPNRAEDQAHKFAWTPFGGGAHKCIGMHFSTLQVKLFIATLLRKRRVALAKPSATEWQRMPIPQPKNRLPVILHHVATP</sequence>
<dbReference type="InterPro" id="IPR017972">
    <property type="entry name" value="Cyt_P450_CS"/>
</dbReference>
<evidence type="ECO:0000256" key="2">
    <source>
        <dbReference type="ARBA" id="ARBA00010617"/>
    </source>
</evidence>
<evidence type="ECO:0000313" key="9">
    <source>
        <dbReference type="EMBL" id="MFD1194699.1"/>
    </source>
</evidence>
<evidence type="ECO:0000256" key="3">
    <source>
        <dbReference type="ARBA" id="ARBA00022617"/>
    </source>
</evidence>
<evidence type="ECO:0000256" key="5">
    <source>
        <dbReference type="ARBA" id="ARBA00023002"/>
    </source>
</evidence>
<keyword evidence="10" id="KW-1185">Reference proteome</keyword>
<dbReference type="CDD" id="cd11045">
    <property type="entry name" value="CYP136-like"/>
    <property type="match status" value="1"/>
</dbReference>
<protein>
    <submittedName>
        <fullName evidence="9">Cytochrome P450</fullName>
    </submittedName>
</protein>
<comment type="caution">
    <text evidence="9">The sequence shown here is derived from an EMBL/GenBank/DDBJ whole genome shotgun (WGS) entry which is preliminary data.</text>
</comment>